<organism evidence="2 3">
    <name type="scientific">Methanomethylovorans hollandica (strain DSM 15978 / NBRC 107637 / DMS1)</name>
    <dbReference type="NCBI Taxonomy" id="867904"/>
    <lineage>
        <taxon>Archaea</taxon>
        <taxon>Methanobacteriati</taxon>
        <taxon>Methanobacteriota</taxon>
        <taxon>Stenosarchaea group</taxon>
        <taxon>Methanomicrobia</taxon>
        <taxon>Methanosarcinales</taxon>
        <taxon>Methanosarcinaceae</taxon>
        <taxon>Methanomethylovorans</taxon>
    </lineage>
</organism>
<sequence length="172" mass="19379">MGSEDQDNQEQIFTNQRLAVFADVQNMFYSARNYYYAKLDFGKLLSAVVRERQLIRAIAYVVETKEIDQSGFKSVIEYIGWEVKSKKLKSRPDGSTKGDWDMGIAIDAISISTRVDTIVLVTGDGDFTALVNHLKASGVRVEVHSFPKNTATELIEAATVYHPIDERLLLKK</sequence>
<proteinExistence type="predicted"/>
<accession>L0KY14</accession>
<evidence type="ECO:0000259" key="1">
    <source>
        <dbReference type="Pfam" id="PF01936"/>
    </source>
</evidence>
<dbReference type="PANTHER" id="PTHR35458:SF8">
    <property type="entry name" value="SLR0650 PROTEIN"/>
    <property type="match status" value="1"/>
</dbReference>
<dbReference type="CDD" id="cd10911">
    <property type="entry name" value="PIN_LabA"/>
    <property type="match status" value="1"/>
</dbReference>
<keyword evidence="3" id="KW-1185">Reference proteome</keyword>
<dbReference type="InterPro" id="IPR021139">
    <property type="entry name" value="NYN"/>
</dbReference>
<reference evidence="3" key="1">
    <citation type="submission" date="2012-02" db="EMBL/GenBank/DDBJ databases">
        <title>Complete sequence of chromosome of Methanomethylovorans hollandica DSM 15978.</title>
        <authorList>
            <person name="Lucas S."/>
            <person name="Copeland A."/>
            <person name="Lapidus A."/>
            <person name="Glavina del Rio T."/>
            <person name="Dalin E."/>
            <person name="Tice H."/>
            <person name="Bruce D."/>
            <person name="Goodwin L."/>
            <person name="Pitluck S."/>
            <person name="Peters L."/>
            <person name="Mikhailova N."/>
            <person name="Held B."/>
            <person name="Kyrpides N."/>
            <person name="Mavromatis K."/>
            <person name="Ivanova N."/>
            <person name="Brettin T."/>
            <person name="Detter J.C."/>
            <person name="Han C."/>
            <person name="Larimer F."/>
            <person name="Land M."/>
            <person name="Hauser L."/>
            <person name="Markowitz V."/>
            <person name="Cheng J.-F."/>
            <person name="Hugenholtz P."/>
            <person name="Woyke T."/>
            <person name="Wu D."/>
            <person name="Spring S."/>
            <person name="Schroeder M."/>
            <person name="Brambilla E."/>
            <person name="Klenk H.-P."/>
            <person name="Eisen J.A."/>
        </authorList>
    </citation>
    <scope>NUCLEOTIDE SEQUENCE [LARGE SCALE GENOMIC DNA]</scope>
    <source>
        <strain evidence="3">DSM 15978 / NBRC 107637 / DMS1</strain>
    </source>
</reference>
<evidence type="ECO:0000313" key="2">
    <source>
        <dbReference type="EMBL" id="AGB49590.1"/>
    </source>
</evidence>
<dbReference type="STRING" id="867904.Metho_1379"/>
<dbReference type="Gene3D" id="3.40.50.1010">
    <property type="entry name" value="5'-nuclease"/>
    <property type="match status" value="1"/>
</dbReference>
<name>L0KY14_METHD</name>
<dbReference type="PANTHER" id="PTHR35458">
    <property type="entry name" value="SLR0755 PROTEIN"/>
    <property type="match status" value="1"/>
</dbReference>
<dbReference type="Pfam" id="PF01936">
    <property type="entry name" value="NYN"/>
    <property type="match status" value="1"/>
</dbReference>
<dbReference type="GO" id="GO:0004540">
    <property type="term" value="F:RNA nuclease activity"/>
    <property type="evidence" value="ECO:0007669"/>
    <property type="project" value="InterPro"/>
</dbReference>
<dbReference type="Proteomes" id="UP000010866">
    <property type="component" value="Chromosome"/>
</dbReference>
<dbReference type="KEGG" id="mhz:Metho_1379"/>
<dbReference type="AlphaFoldDB" id="L0KY14"/>
<protein>
    <recommendedName>
        <fullName evidence="1">NYN domain-containing protein</fullName>
    </recommendedName>
</protein>
<dbReference type="GeneID" id="14407188"/>
<dbReference type="EMBL" id="CP003362">
    <property type="protein sequence ID" value="AGB49590.1"/>
    <property type="molecule type" value="Genomic_DNA"/>
</dbReference>
<feature type="domain" description="NYN" evidence="1">
    <location>
        <begin position="17"/>
        <end position="164"/>
    </location>
</feature>
<evidence type="ECO:0000313" key="3">
    <source>
        <dbReference type="Proteomes" id="UP000010866"/>
    </source>
</evidence>
<dbReference type="HOGENOM" id="CLU_092340_3_0_2"/>
<dbReference type="InterPro" id="IPR047140">
    <property type="entry name" value="LabA"/>
</dbReference>
<dbReference type="RefSeq" id="WP_015324756.1">
    <property type="nucleotide sequence ID" value="NC_019977.1"/>
</dbReference>
<gene>
    <name evidence="2" type="ordered locus">Metho_1379</name>
</gene>